<keyword evidence="4" id="KW-0863">Zinc-finger</keyword>
<organism evidence="7 9">
    <name type="scientific">Cucumis melo var. makuwa</name>
    <name type="common">Oriental melon</name>
    <dbReference type="NCBI Taxonomy" id="1194695"/>
    <lineage>
        <taxon>Eukaryota</taxon>
        <taxon>Viridiplantae</taxon>
        <taxon>Streptophyta</taxon>
        <taxon>Embryophyta</taxon>
        <taxon>Tracheophyta</taxon>
        <taxon>Spermatophyta</taxon>
        <taxon>Magnoliopsida</taxon>
        <taxon>eudicotyledons</taxon>
        <taxon>Gunneridae</taxon>
        <taxon>Pentapetalae</taxon>
        <taxon>rosids</taxon>
        <taxon>fabids</taxon>
        <taxon>Cucurbitales</taxon>
        <taxon>Cucurbitaceae</taxon>
        <taxon>Benincaseae</taxon>
        <taxon>Cucumis</taxon>
    </lineage>
</organism>
<name>A0A5D3BFF4_CUCMM</name>
<dbReference type="PANTHER" id="PTHR24559:SF444">
    <property type="entry name" value="REVERSE TRANSCRIPTASE DOMAIN-CONTAINING PROTEIN"/>
    <property type="match status" value="1"/>
</dbReference>
<sequence length="456" mass="52574">MKGSVREKLPRMYIRSARRCIEIDQGSSGGVQRSSGSSHPISFIGGSHVARSDRVVLESDKSSVCYNCDQPRHYRKECPHLIPEGNTIMKTTSQTELVDKGFIRPSASPWGAPVLFVKKKDVMPFGLTNAPVAFMDSMNRVFHPYLDQFVIMFIDDILVYSQSKEKHVEHLIIVLQTLRDRELYAKFKGFSKLALPLTNLTKKNVKFKWTDACEWSFQELRKRLVIAPILTLPTPGVEFEIYCDASHQDCIIQAQLDDAMLRKLAEEKHCWWPDMKPEIAEYMAKCLICQQVKPKRQRRTRLLNPLPVSKWKWEHVTMNFLFGLPCTSSGYGGIWVIIDRLTKTTRFLQVKVTFTLDKLAKLTPMCWDEVGERKKGKLSPRFIGPHEILEYIGPATYRLALPMGLSRIHDVFHVSMLRKYVPDPSHILEAQPVHLNENLSYEEEPIQILDKRKSRC</sequence>
<evidence type="ECO:0000256" key="3">
    <source>
        <dbReference type="ARBA" id="ARBA00023125"/>
    </source>
</evidence>
<dbReference type="InterPro" id="IPR043128">
    <property type="entry name" value="Rev_trsase/Diguanyl_cyclase"/>
</dbReference>
<proteinExistence type="predicted"/>
<feature type="domain" description="CCHC-type" evidence="5">
    <location>
        <begin position="65"/>
        <end position="79"/>
    </location>
</feature>
<dbReference type="SUPFAM" id="SSF56672">
    <property type="entry name" value="DNA/RNA polymerases"/>
    <property type="match status" value="1"/>
</dbReference>
<dbReference type="SUPFAM" id="SSF57756">
    <property type="entry name" value="Retrovirus zinc finger-like domains"/>
    <property type="match status" value="1"/>
</dbReference>
<reference evidence="8 9" key="1">
    <citation type="submission" date="2019-08" db="EMBL/GenBank/DDBJ databases">
        <title>Draft genome sequences of two oriental melons (Cucumis melo L. var makuwa).</title>
        <authorList>
            <person name="Kwon S.-Y."/>
        </authorList>
    </citation>
    <scope>NUCLEOTIDE SEQUENCE [LARGE SCALE GENOMIC DNA]</scope>
    <source>
        <strain evidence="9">cv. Chang Bougi</strain>
        <strain evidence="8">cv. SW 3</strain>
        <tissue evidence="7">Leaf</tissue>
    </source>
</reference>
<dbReference type="Pfam" id="PF17921">
    <property type="entry name" value="Integrase_H2C2"/>
    <property type="match status" value="1"/>
</dbReference>
<dbReference type="InterPro" id="IPR041588">
    <property type="entry name" value="Integrase_H2C2"/>
</dbReference>
<evidence type="ECO:0000313" key="9">
    <source>
        <dbReference type="Proteomes" id="UP000321947"/>
    </source>
</evidence>
<keyword evidence="4" id="KW-0862">Zinc</keyword>
<evidence type="ECO:0000313" key="7">
    <source>
        <dbReference type="EMBL" id="TYJ97993.1"/>
    </source>
</evidence>
<dbReference type="InterPro" id="IPR041577">
    <property type="entry name" value="RT_RNaseH_2"/>
</dbReference>
<dbReference type="PANTHER" id="PTHR24559">
    <property type="entry name" value="TRANSPOSON TY3-I GAG-POL POLYPROTEIN"/>
    <property type="match status" value="1"/>
</dbReference>
<dbReference type="GO" id="GO:0008270">
    <property type="term" value="F:zinc ion binding"/>
    <property type="evidence" value="ECO:0007669"/>
    <property type="project" value="UniProtKB-KW"/>
</dbReference>
<dbReference type="Proteomes" id="UP000321947">
    <property type="component" value="Unassembled WGS sequence"/>
</dbReference>
<dbReference type="Pfam" id="PF17919">
    <property type="entry name" value="RT_RNaseH_2"/>
    <property type="match status" value="1"/>
</dbReference>
<accession>A0A5D3BFF4</accession>
<dbReference type="Proteomes" id="UP000321393">
    <property type="component" value="Unassembled WGS sequence"/>
</dbReference>
<dbReference type="PROSITE" id="PS50158">
    <property type="entry name" value="ZF_CCHC"/>
    <property type="match status" value="1"/>
</dbReference>
<dbReference type="InterPro" id="IPR036875">
    <property type="entry name" value="Znf_CCHC_sf"/>
</dbReference>
<dbReference type="AlphaFoldDB" id="A0A5D3BFF4"/>
<dbReference type="InterPro" id="IPR056924">
    <property type="entry name" value="SH3_Tf2-1"/>
</dbReference>
<dbReference type="GO" id="GO:0006508">
    <property type="term" value="P:proteolysis"/>
    <property type="evidence" value="ECO:0007669"/>
    <property type="project" value="UniProtKB-KW"/>
</dbReference>
<dbReference type="InterPro" id="IPR053134">
    <property type="entry name" value="RNA-dir_DNA_polymerase"/>
</dbReference>
<keyword evidence="3" id="KW-0238">DNA-binding</keyword>
<keyword evidence="2" id="KW-0378">Hydrolase</keyword>
<evidence type="ECO:0000256" key="4">
    <source>
        <dbReference type="PROSITE-ProRule" id="PRU00047"/>
    </source>
</evidence>
<dbReference type="EMBL" id="SSTD01018434">
    <property type="protein sequence ID" value="TYJ97993.1"/>
    <property type="molecule type" value="Genomic_DNA"/>
</dbReference>
<dbReference type="GO" id="GO:0003677">
    <property type="term" value="F:DNA binding"/>
    <property type="evidence" value="ECO:0007669"/>
    <property type="project" value="UniProtKB-KW"/>
</dbReference>
<keyword evidence="2" id="KW-0064">Aspartyl protease</keyword>
<dbReference type="SMART" id="SM00343">
    <property type="entry name" value="ZnF_C2HC"/>
    <property type="match status" value="1"/>
</dbReference>
<evidence type="ECO:0000313" key="6">
    <source>
        <dbReference type="EMBL" id="KAA0050404.1"/>
    </source>
</evidence>
<gene>
    <name evidence="7" type="ORF">E5676_scaffold487G00150</name>
    <name evidence="6" type="ORF">E6C27_scaffold1166G00190</name>
</gene>
<dbReference type="InterPro" id="IPR043502">
    <property type="entry name" value="DNA/RNA_pol_sf"/>
</dbReference>
<evidence type="ECO:0000313" key="8">
    <source>
        <dbReference type="Proteomes" id="UP000321393"/>
    </source>
</evidence>
<evidence type="ECO:0000256" key="1">
    <source>
        <dbReference type="ARBA" id="ARBA00022670"/>
    </source>
</evidence>
<dbReference type="Gene3D" id="3.10.10.10">
    <property type="entry name" value="HIV Type 1 Reverse Transcriptase, subunit A, domain 1"/>
    <property type="match status" value="1"/>
</dbReference>
<dbReference type="EMBL" id="SSTE01011858">
    <property type="protein sequence ID" value="KAA0050404.1"/>
    <property type="molecule type" value="Genomic_DNA"/>
</dbReference>
<keyword evidence="1" id="KW-0645">Protease</keyword>
<comment type="caution">
    <text evidence="7">The sequence shown here is derived from an EMBL/GenBank/DDBJ whole genome shotgun (WGS) entry which is preliminary data.</text>
</comment>
<dbReference type="Pfam" id="PF00078">
    <property type="entry name" value="RVT_1"/>
    <property type="match status" value="1"/>
</dbReference>
<dbReference type="InterPro" id="IPR001878">
    <property type="entry name" value="Znf_CCHC"/>
</dbReference>
<dbReference type="Gene3D" id="3.30.70.270">
    <property type="match status" value="1"/>
</dbReference>
<dbReference type="Gene3D" id="1.10.340.70">
    <property type="match status" value="1"/>
</dbReference>
<keyword evidence="4" id="KW-0479">Metal-binding</keyword>
<evidence type="ECO:0000256" key="2">
    <source>
        <dbReference type="ARBA" id="ARBA00022750"/>
    </source>
</evidence>
<evidence type="ECO:0000259" key="5">
    <source>
        <dbReference type="PROSITE" id="PS50158"/>
    </source>
</evidence>
<dbReference type="GO" id="GO:0004190">
    <property type="term" value="F:aspartic-type endopeptidase activity"/>
    <property type="evidence" value="ECO:0007669"/>
    <property type="project" value="UniProtKB-KW"/>
</dbReference>
<dbReference type="Pfam" id="PF24626">
    <property type="entry name" value="SH3_Tf2-1"/>
    <property type="match status" value="1"/>
</dbReference>
<protein>
    <submittedName>
        <fullName evidence="6 7">22 kDa kafirin cluster</fullName>
    </submittedName>
</protein>
<dbReference type="InterPro" id="IPR000477">
    <property type="entry name" value="RT_dom"/>
</dbReference>